<evidence type="ECO:0000313" key="1">
    <source>
        <dbReference type="EMBL" id="KUG29013.1"/>
    </source>
</evidence>
<organism evidence="1">
    <name type="scientific">hydrocarbon metagenome</name>
    <dbReference type="NCBI Taxonomy" id="938273"/>
    <lineage>
        <taxon>unclassified sequences</taxon>
        <taxon>metagenomes</taxon>
        <taxon>ecological metagenomes</taxon>
    </lineage>
</organism>
<accession>A0A0W8G780</accession>
<dbReference type="EMBL" id="LNQE01000144">
    <property type="protein sequence ID" value="KUG29013.1"/>
    <property type="molecule type" value="Genomic_DNA"/>
</dbReference>
<comment type="caution">
    <text evidence="1">The sequence shown here is derived from an EMBL/GenBank/DDBJ whole genome shotgun (WGS) entry which is preliminary data.</text>
</comment>
<dbReference type="AlphaFoldDB" id="A0A0W8G780"/>
<evidence type="ECO:0008006" key="2">
    <source>
        <dbReference type="Google" id="ProtNLM"/>
    </source>
</evidence>
<protein>
    <recommendedName>
        <fullName evidence="2">DUF169 domain-containing protein</fullName>
    </recommendedName>
</protein>
<sequence>MRQAMNDIQDQTRALLDDLGHDEEPVGIFYTDAEPDEGFAPKPGVPFNIEMEARNEIDWKGLWGNFSCVLGKVWLARRQKKPAYFDAARYGCPGGSFFLGFHKPQIHFLDHYISLGIPNVTEGEFYLPSPQHVRAFFDAIDPRPAPARFCVIKPLSLFTEDETPELVAFFARGEVLLGLCQLAFFATGDTDVVAMPFGAGCSNLVTWPLRHAGGERPRAVVGGADPSCRKYLKADEMTFCVPLSMYRTMLAARADSFLKTKTWAGVRSKVLRSRKAWGETE</sequence>
<gene>
    <name evidence="1" type="ORF">ASZ90_001103</name>
</gene>
<dbReference type="Pfam" id="PF02596">
    <property type="entry name" value="DUF169"/>
    <property type="match status" value="1"/>
</dbReference>
<reference evidence="1" key="1">
    <citation type="journal article" date="2015" name="Proc. Natl. Acad. Sci. U.S.A.">
        <title>Networks of energetic and metabolic interactions define dynamics in microbial communities.</title>
        <authorList>
            <person name="Embree M."/>
            <person name="Liu J.K."/>
            <person name="Al-Bassam M.M."/>
            <person name="Zengler K."/>
        </authorList>
    </citation>
    <scope>NUCLEOTIDE SEQUENCE</scope>
</reference>
<proteinExistence type="predicted"/>
<dbReference type="InterPro" id="IPR003748">
    <property type="entry name" value="DUF169"/>
</dbReference>
<name>A0A0W8G780_9ZZZZ</name>